<comment type="caution">
    <text evidence="2">The sequence shown here is derived from an EMBL/GenBank/DDBJ whole genome shotgun (WGS) entry which is preliminary data.</text>
</comment>
<dbReference type="EMBL" id="AVOT02001153">
    <property type="protein sequence ID" value="MBW0465893.1"/>
    <property type="molecule type" value="Genomic_DNA"/>
</dbReference>
<reference evidence="2" key="1">
    <citation type="submission" date="2021-03" db="EMBL/GenBank/DDBJ databases">
        <title>Draft genome sequence of rust myrtle Austropuccinia psidii MF-1, a brazilian biotype.</title>
        <authorList>
            <person name="Quecine M.C."/>
            <person name="Pachon D.M.R."/>
            <person name="Bonatelli M.L."/>
            <person name="Correr F.H."/>
            <person name="Franceschini L.M."/>
            <person name="Leite T.F."/>
            <person name="Margarido G.R.A."/>
            <person name="Almeida C.A."/>
            <person name="Ferrarezi J.A."/>
            <person name="Labate C.A."/>
        </authorList>
    </citation>
    <scope>NUCLEOTIDE SEQUENCE</scope>
    <source>
        <strain evidence="2">MF-1</strain>
    </source>
</reference>
<evidence type="ECO:0000313" key="2">
    <source>
        <dbReference type="EMBL" id="MBW0465893.1"/>
    </source>
</evidence>
<protein>
    <submittedName>
        <fullName evidence="2">Uncharacterized protein</fullName>
    </submittedName>
</protein>
<dbReference type="AlphaFoldDB" id="A0A9Q3GFQ5"/>
<evidence type="ECO:0000256" key="1">
    <source>
        <dbReference type="SAM" id="MobiDB-lite"/>
    </source>
</evidence>
<sequence>MKHIDIQLHFMKQAIQTQLIELRYAPMANMLADFLTKSVPKSTLQRALLAVRVLRLGLRGDVKKKAIKSLGQYHPSPKSVNNTKTTVGSKA</sequence>
<evidence type="ECO:0000313" key="3">
    <source>
        <dbReference type="Proteomes" id="UP000765509"/>
    </source>
</evidence>
<proteinExistence type="predicted"/>
<dbReference type="OrthoDB" id="3344688at2759"/>
<keyword evidence="3" id="KW-1185">Reference proteome</keyword>
<feature type="compositionally biased region" description="Polar residues" evidence="1">
    <location>
        <begin position="78"/>
        <end position="91"/>
    </location>
</feature>
<dbReference type="Proteomes" id="UP000765509">
    <property type="component" value="Unassembled WGS sequence"/>
</dbReference>
<feature type="region of interest" description="Disordered" evidence="1">
    <location>
        <begin position="72"/>
        <end position="91"/>
    </location>
</feature>
<accession>A0A9Q3GFQ5</accession>
<organism evidence="2 3">
    <name type="scientific">Austropuccinia psidii MF-1</name>
    <dbReference type="NCBI Taxonomy" id="1389203"/>
    <lineage>
        <taxon>Eukaryota</taxon>
        <taxon>Fungi</taxon>
        <taxon>Dikarya</taxon>
        <taxon>Basidiomycota</taxon>
        <taxon>Pucciniomycotina</taxon>
        <taxon>Pucciniomycetes</taxon>
        <taxon>Pucciniales</taxon>
        <taxon>Sphaerophragmiaceae</taxon>
        <taxon>Austropuccinia</taxon>
    </lineage>
</organism>
<gene>
    <name evidence="2" type="ORF">O181_005608</name>
</gene>
<name>A0A9Q3GFQ5_9BASI</name>